<evidence type="ECO:0000259" key="12">
    <source>
        <dbReference type="Pfam" id="PF17766"/>
    </source>
</evidence>
<organism evidence="13">
    <name type="scientific">Oryza punctata</name>
    <name type="common">Red rice</name>
    <dbReference type="NCBI Taxonomy" id="4537"/>
    <lineage>
        <taxon>Eukaryota</taxon>
        <taxon>Viridiplantae</taxon>
        <taxon>Streptophyta</taxon>
        <taxon>Embryophyta</taxon>
        <taxon>Tracheophyta</taxon>
        <taxon>Spermatophyta</taxon>
        <taxon>Magnoliopsida</taxon>
        <taxon>Liliopsida</taxon>
        <taxon>Poales</taxon>
        <taxon>Poaceae</taxon>
        <taxon>BOP clade</taxon>
        <taxon>Oryzoideae</taxon>
        <taxon>Oryzeae</taxon>
        <taxon>Oryzinae</taxon>
        <taxon>Oryza</taxon>
    </lineage>
</organism>
<accession>A0A0E0LDM9</accession>
<feature type="active site" description="Charge relay system" evidence="6 7">
    <location>
        <position position="604"/>
    </location>
</feature>
<comment type="similarity">
    <text evidence="1 7">Belongs to the peptidase S8 family.</text>
</comment>
<feature type="signal peptide" evidence="8">
    <location>
        <begin position="1"/>
        <end position="30"/>
    </location>
</feature>
<dbReference type="Gene3D" id="3.50.30.30">
    <property type="match status" value="1"/>
</dbReference>
<feature type="active site" description="Charge relay system" evidence="6 7">
    <location>
        <position position="268"/>
    </location>
</feature>
<evidence type="ECO:0000256" key="3">
    <source>
        <dbReference type="ARBA" id="ARBA00022729"/>
    </source>
</evidence>
<dbReference type="Gene3D" id="2.60.40.2310">
    <property type="match status" value="1"/>
</dbReference>
<dbReference type="InterPro" id="IPR010259">
    <property type="entry name" value="S8pro/Inhibitor_I9"/>
</dbReference>
<sequence length="821" mass="88639">MACTPDRDTMIFLVFSVSLLLGEFCSSCSCAQVYVVYMGKGLQGSSENRHDMLRLHHQMLTAVHDGSLTNWMLGLSMEKAKASHVYTYSNGFQGFAAKLNKQQAMKLADMPGVISVFPNTKRSLHTTHSWDFMGLSVNAMAEVPELSSKNQENIIIGFIDTARMVLAEAITLVIGLTETQEILTFTKSVYLVPLFPQEYGQNPLASEIMECLQFLQDGEGNASVERQTHRQISPVTGGRYYLRGYQTEESSQSRSAIKFISPRDSSGHGSHTASIAAGRFVRNMNYRGLGTGGGRGGAPMARIAAYKTCWDSGCYDADILAAFDDTIADGVDIISVSLGPDYPQGGYFNDAISIGSFHATSNGILVVSSAGNAGRKGSATNLAPWILTVAAGTTDRSFASDIRLANGKFIMGESLSTYHMHTSVRTISASEANAGYFTPYQSSLCLDSSLNRTKARGKILICHCTKHSSDSRVSKSMVVKEAGALGMILIDEMEDHVANHFALPATVVGKEMGDKILSYISNTRFSDKYCTYFQKGCGSTMILPAKTILGSRDAPRVAAFSSRGPNSLTPEILKPDIAAPGLNILAAWSPAKEDKHFNILSGTSMACPHVTGIAALVKGAYPSWSPSAIKSAIMTTATVLDNKRNAIAMDPNGRTATPLDFGSGFADPIKALNPGIIFDTHPEDYKSFLCAIGYDDHSLRLITRDNSTCTDRAPSSAANLNYPSITIPNLKKSYSVTRTMTNVGCRGSSYRALVSAPRGINVTVTPKVLVFENYGAKKTFTVNFHVDVPHQDYVFGSLLWDGTDARLIMPLVVKVQTAAKA</sequence>
<evidence type="ECO:0008006" key="15">
    <source>
        <dbReference type="Google" id="ProtNLM"/>
    </source>
</evidence>
<keyword evidence="2 7" id="KW-0645">Protease</keyword>
<evidence type="ECO:0000256" key="7">
    <source>
        <dbReference type="PROSITE-ProRule" id="PRU01240"/>
    </source>
</evidence>
<dbReference type="OMA" id="KGAYPSW"/>
<dbReference type="InterPro" id="IPR023828">
    <property type="entry name" value="Peptidase_S8_Ser-AS"/>
</dbReference>
<dbReference type="eggNOG" id="ENOG502QSZZ">
    <property type="taxonomic scope" value="Eukaryota"/>
</dbReference>
<dbReference type="Gene3D" id="3.30.70.80">
    <property type="entry name" value="Peptidase S8 propeptide/proteinase inhibitor I9"/>
    <property type="match status" value="1"/>
</dbReference>
<dbReference type="Pfam" id="PF05922">
    <property type="entry name" value="Inhibitor_I9"/>
    <property type="match status" value="1"/>
</dbReference>
<feature type="domain" description="PA" evidence="10">
    <location>
        <begin position="445"/>
        <end position="516"/>
    </location>
</feature>
<dbReference type="GO" id="GO:0006508">
    <property type="term" value="P:proteolysis"/>
    <property type="evidence" value="ECO:0007669"/>
    <property type="project" value="UniProtKB-KW"/>
</dbReference>
<evidence type="ECO:0000259" key="9">
    <source>
        <dbReference type="Pfam" id="PF00082"/>
    </source>
</evidence>
<dbReference type="Gene3D" id="3.40.50.200">
    <property type="entry name" value="Peptidase S8/S53 domain"/>
    <property type="match status" value="1"/>
</dbReference>
<keyword evidence="3 8" id="KW-0732">Signal</keyword>
<dbReference type="EnsemblPlants" id="OPUNC06G19440.1">
    <property type="protein sequence ID" value="OPUNC06G19440.1"/>
    <property type="gene ID" value="OPUNC06G19440"/>
</dbReference>
<name>A0A0E0LDM9_ORYPU</name>
<evidence type="ECO:0000256" key="8">
    <source>
        <dbReference type="SAM" id="SignalP"/>
    </source>
</evidence>
<dbReference type="PANTHER" id="PTHR10795">
    <property type="entry name" value="PROPROTEIN CONVERTASE SUBTILISIN/KEXIN"/>
    <property type="match status" value="1"/>
</dbReference>
<evidence type="ECO:0000259" key="10">
    <source>
        <dbReference type="Pfam" id="PF02225"/>
    </source>
</evidence>
<dbReference type="AlphaFoldDB" id="A0A0E0LDM9"/>
<feature type="active site" description="Charge relay system" evidence="6 7">
    <location>
        <position position="160"/>
    </location>
</feature>
<dbReference type="SUPFAM" id="SSF52743">
    <property type="entry name" value="Subtilisin-like"/>
    <property type="match status" value="1"/>
</dbReference>
<dbReference type="InterPro" id="IPR037045">
    <property type="entry name" value="S8pro/Inhibitor_I9_sf"/>
</dbReference>
<dbReference type="PROSITE" id="PS00138">
    <property type="entry name" value="SUBTILASE_SER"/>
    <property type="match status" value="1"/>
</dbReference>
<keyword evidence="4 7" id="KW-0378">Hydrolase</keyword>
<evidence type="ECO:0000313" key="14">
    <source>
        <dbReference type="Proteomes" id="UP000026962"/>
    </source>
</evidence>
<feature type="domain" description="Inhibitor I9" evidence="11">
    <location>
        <begin position="33"/>
        <end position="125"/>
    </location>
</feature>
<dbReference type="Proteomes" id="UP000026962">
    <property type="component" value="Chromosome 6"/>
</dbReference>
<evidence type="ECO:0000256" key="5">
    <source>
        <dbReference type="ARBA" id="ARBA00022825"/>
    </source>
</evidence>
<dbReference type="Pfam" id="PF00082">
    <property type="entry name" value="Peptidase_S8"/>
    <property type="match status" value="1"/>
</dbReference>
<feature type="domain" description="Peptidase S8/S53" evidence="9">
    <location>
        <begin position="257"/>
        <end position="643"/>
    </location>
</feature>
<reference evidence="13" key="1">
    <citation type="submission" date="2015-04" db="UniProtKB">
        <authorList>
            <consortium name="EnsemblPlants"/>
        </authorList>
    </citation>
    <scope>IDENTIFICATION</scope>
</reference>
<dbReference type="InterPro" id="IPR036852">
    <property type="entry name" value="Peptidase_S8/S53_dom_sf"/>
</dbReference>
<evidence type="ECO:0000259" key="11">
    <source>
        <dbReference type="Pfam" id="PF05922"/>
    </source>
</evidence>
<dbReference type="Pfam" id="PF02225">
    <property type="entry name" value="PA"/>
    <property type="match status" value="1"/>
</dbReference>
<evidence type="ECO:0000313" key="13">
    <source>
        <dbReference type="EnsemblPlants" id="OPUNC06G19440.1"/>
    </source>
</evidence>
<evidence type="ECO:0000256" key="6">
    <source>
        <dbReference type="PIRSR" id="PIRSR615500-1"/>
    </source>
</evidence>
<keyword evidence="14" id="KW-1185">Reference proteome</keyword>
<dbReference type="InterPro" id="IPR003137">
    <property type="entry name" value="PA_domain"/>
</dbReference>
<keyword evidence="5 7" id="KW-0720">Serine protease</keyword>
<dbReference type="InterPro" id="IPR000209">
    <property type="entry name" value="Peptidase_S8/S53_dom"/>
</dbReference>
<protein>
    <recommendedName>
        <fullName evidence="15">Subtilisin-like protease</fullName>
    </recommendedName>
</protein>
<feature type="domain" description="Subtilisin-like protease fibronectin type-III" evidence="12">
    <location>
        <begin position="719"/>
        <end position="813"/>
    </location>
</feature>
<dbReference type="Gramene" id="OPUNC06G19440.1">
    <property type="protein sequence ID" value="OPUNC06G19440.1"/>
    <property type="gene ID" value="OPUNC06G19440"/>
</dbReference>
<dbReference type="HOGENOM" id="CLU_000625_4_3_1"/>
<dbReference type="InterPro" id="IPR015500">
    <property type="entry name" value="Peptidase_S8_subtilisin-rel"/>
</dbReference>
<dbReference type="Pfam" id="PF17766">
    <property type="entry name" value="fn3_6"/>
    <property type="match status" value="1"/>
</dbReference>
<dbReference type="InterPro" id="IPR041469">
    <property type="entry name" value="Subtilisin-like_FN3"/>
</dbReference>
<evidence type="ECO:0000256" key="1">
    <source>
        <dbReference type="ARBA" id="ARBA00011073"/>
    </source>
</evidence>
<dbReference type="PROSITE" id="PS51892">
    <property type="entry name" value="SUBTILASE"/>
    <property type="match status" value="1"/>
</dbReference>
<dbReference type="PRINTS" id="PR00723">
    <property type="entry name" value="SUBTILISIN"/>
</dbReference>
<reference evidence="13" key="2">
    <citation type="submission" date="2018-05" db="EMBL/GenBank/DDBJ databases">
        <title>OpunRS2 (Oryza punctata Reference Sequence Version 2).</title>
        <authorList>
            <person name="Zhang J."/>
            <person name="Kudrna D."/>
            <person name="Lee S."/>
            <person name="Talag J."/>
            <person name="Welchert J."/>
            <person name="Wing R.A."/>
        </authorList>
    </citation>
    <scope>NUCLEOTIDE SEQUENCE [LARGE SCALE GENOMIC DNA]</scope>
</reference>
<dbReference type="CDD" id="cd02120">
    <property type="entry name" value="PA_subtilisin_like"/>
    <property type="match status" value="1"/>
</dbReference>
<evidence type="ECO:0000256" key="2">
    <source>
        <dbReference type="ARBA" id="ARBA00022670"/>
    </source>
</evidence>
<proteinExistence type="inferred from homology"/>
<dbReference type="STRING" id="4537.A0A0E0LDM9"/>
<evidence type="ECO:0000256" key="4">
    <source>
        <dbReference type="ARBA" id="ARBA00022801"/>
    </source>
</evidence>
<dbReference type="InterPro" id="IPR045051">
    <property type="entry name" value="SBT"/>
</dbReference>
<feature type="chain" id="PRO_5002366133" description="Subtilisin-like protease" evidence="8">
    <location>
        <begin position="31"/>
        <end position="821"/>
    </location>
</feature>
<dbReference type="GO" id="GO:0004252">
    <property type="term" value="F:serine-type endopeptidase activity"/>
    <property type="evidence" value="ECO:0007669"/>
    <property type="project" value="UniProtKB-UniRule"/>
</dbReference>